<dbReference type="EMBL" id="JNSK01000135">
    <property type="protein sequence ID" value="KGA14278.1"/>
    <property type="molecule type" value="Genomic_DNA"/>
</dbReference>
<dbReference type="Pfam" id="PF09527">
    <property type="entry name" value="ATPase_gene1"/>
    <property type="match status" value="1"/>
</dbReference>
<reference evidence="2" key="1">
    <citation type="submission" date="2014-05" db="EMBL/GenBank/DDBJ databases">
        <title>Key roles for freshwater Actinobacteria revealed by deep metagenomic sequencing.</title>
        <authorList>
            <person name="Ghai R."/>
            <person name="Mizuno C.M."/>
            <person name="Picazo A."/>
            <person name="Camacho A."/>
            <person name="Rodriguez-Valera F."/>
        </authorList>
    </citation>
    <scope>NUCLEOTIDE SEQUENCE</scope>
</reference>
<evidence type="ECO:0000256" key="1">
    <source>
        <dbReference type="SAM" id="Phobius"/>
    </source>
</evidence>
<feature type="transmembrane region" description="Helical" evidence="1">
    <location>
        <begin position="39"/>
        <end position="58"/>
    </location>
</feature>
<keyword evidence="1" id="KW-0812">Transmembrane</keyword>
<keyword evidence="1" id="KW-0472">Membrane</keyword>
<proteinExistence type="predicted"/>
<accession>A0A094S8L4</accession>
<name>A0A094S8L4_9ZZZZ</name>
<gene>
    <name evidence="2" type="ORF">GM50_20260</name>
</gene>
<protein>
    <recommendedName>
        <fullName evidence="3">F0F1-ATPase subunit</fullName>
    </recommendedName>
</protein>
<dbReference type="InterPro" id="IPR032820">
    <property type="entry name" value="ATPase_put"/>
</dbReference>
<sequence>MAMKDEGNALWSIFGYLLSGMLFWGGVGYGLDKWLNQGYFLLIGLLLGIGAAIYLVWLRFGRE</sequence>
<evidence type="ECO:0000313" key="2">
    <source>
        <dbReference type="EMBL" id="KGA14278.1"/>
    </source>
</evidence>
<organism evidence="2">
    <name type="scientific">freshwater metagenome</name>
    <dbReference type="NCBI Taxonomy" id="449393"/>
    <lineage>
        <taxon>unclassified sequences</taxon>
        <taxon>metagenomes</taxon>
        <taxon>ecological metagenomes</taxon>
    </lineage>
</organism>
<feature type="transmembrane region" description="Helical" evidence="1">
    <location>
        <begin position="9"/>
        <end position="27"/>
    </location>
</feature>
<evidence type="ECO:0008006" key="3">
    <source>
        <dbReference type="Google" id="ProtNLM"/>
    </source>
</evidence>
<dbReference type="AlphaFoldDB" id="A0A094S8L4"/>
<comment type="caution">
    <text evidence="2">The sequence shown here is derived from an EMBL/GenBank/DDBJ whole genome shotgun (WGS) entry which is preliminary data.</text>
</comment>
<keyword evidence="1" id="KW-1133">Transmembrane helix</keyword>